<dbReference type="EMBL" id="PYLW01000073">
    <property type="protein sequence ID" value="PSV86938.1"/>
    <property type="molecule type" value="Genomic_DNA"/>
</dbReference>
<accession>A0A2T3M4V5</accession>
<dbReference type="Proteomes" id="UP000241954">
    <property type="component" value="Unassembled WGS sequence"/>
</dbReference>
<dbReference type="Pfam" id="PF08388">
    <property type="entry name" value="GIIM"/>
    <property type="match status" value="1"/>
</dbReference>
<proteinExistence type="predicted"/>
<reference evidence="2 3" key="1">
    <citation type="submission" date="2018-01" db="EMBL/GenBank/DDBJ databases">
        <title>Whole genome sequencing of Histamine producing bacteria.</title>
        <authorList>
            <person name="Butler K."/>
        </authorList>
    </citation>
    <scope>NUCLEOTIDE SEQUENCE [LARGE SCALE GENOMIC DNA]</scope>
    <source>
        <strain evidence="2 3">NCIMB 13481</strain>
    </source>
</reference>
<gene>
    <name evidence="2" type="ORF">C9I88_20455</name>
</gene>
<dbReference type="AlphaFoldDB" id="A0A2T3M4V5"/>
<evidence type="ECO:0000259" key="1">
    <source>
        <dbReference type="Pfam" id="PF08388"/>
    </source>
</evidence>
<dbReference type="RefSeq" id="WP_107238208.1">
    <property type="nucleotide sequence ID" value="NZ_PYLW01000073.1"/>
</dbReference>
<protein>
    <recommendedName>
        <fullName evidence="1">Group II intron maturase-specific domain-containing protein</fullName>
    </recommendedName>
</protein>
<dbReference type="InterPro" id="IPR013597">
    <property type="entry name" value="Mat_intron_G2"/>
</dbReference>
<feature type="domain" description="Group II intron maturase-specific" evidence="1">
    <location>
        <begin position="31"/>
        <end position="102"/>
    </location>
</feature>
<comment type="caution">
    <text evidence="2">The sequence shown here is derived from an EMBL/GenBank/DDBJ whole genome shotgun (WGS) entry which is preliminary data.</text>
</comment>
<evidence type="ECO:0000313" key="3">
    <source>
        <dbReference type="Proteomes" id="UP000241954"/>
    </source>
</evidence>
<organism evidence="2 3">
    <name type="scientific">Photobacterium iliopiscarium</name>
    <dbReference type="NCBI Taxonomy" id="56192"/>
    <lineage>
        <taxon>Bacteria</taxon>
        <taxon>Pseudomonadati</taxon>
        <taxon>Pseudomonadota</taxon>
        <taxon>Gammaproteobacteria</taxon>
        <taxon>Vibrionales</taxon>
        <taxon>Vibrionaceae</taxon>
        <taxon>Photobacterium</taxon>
    </lineage>
</organism>
<evidence type="ECO:0000313" key="2">
    <source>
        <dbReference type="EMBL" id="PSV86938.1"/>
    </source>
</evidence>
<sequence length="153" mass="18451">MPLQVARLWDHSFLGYIFSKKGEFVISPKAIKKFKRKVKQLTKKHGCSLMQRLTRLNMYLRGWRQYFSLVRPIYFRCFDKWIRRRLRCLMWFQWKTAKRRFKELVSRGASRRAAAQMAASSKKYWRMSCTPTLSRALSNFWSVDIGLQRLSLT</sequence>
<name>A0A2T3M4V5_9GAMM</name>